<evidence type="ECO:0000313" key="16">
    <source>
        <dbReference type="Proteomes" id="UP000053617"/>
    </source>
</evidence>
<protein>
    <recommendedName>
        <fullName evidence="14">C2H2-type domain-containing protein</fullName>
    </recommendedName>
</protein>
<sequence length="719" mass="80221">MDSSNGSPKQYTWPTIPTPKRRRQLQCQYCPNTYQKKEHLVRHERTHTGHRPFVCAQCGRTFARHDSLLRHERVHAPKIRDASSQQMKFSALESRQNAPQSTDLNDGLNAMAQDVNVQQPVERNPSANNPDVAAVGFNGAPYFNETEDFFQYLLSTPPGWPTSLPTDVSTDSLPGNRNSGNFRGGSQPLQSLDDGSPQAVQQVGALITDMSSNVTREINARGITSDFLDACLHQFFTHFNPTFPILHEATFDLKDCGPFLLLNMVSIGSLFFGSSDAVAKGEFLWRLAQTAAATSWGDVFEGKIAAFRSQAAQIVTTALLGQTYAMLSRSGRLRTLCQTLHGLAFSWARQFGMFDLPDFALHELPDDSAGDEEKHEKWKDWVAREIQRRTVLGLYIIDSQLARYAGAGPVGKHVTNPLKFASKDTVFQARTVEDWIDEMRQVRETPYTFREVFLSIFHPNSFPIPCDSPLSVLVILEGFQAILSEHGDANGSALGIPPISQIRDAALRLRRTYLTPITVMAETKELLLRWHTFCLDLATDTVILCQRLCMNFGMSQNLFAAGRRSPDPIDLNNWANTPEARRALLHAVAIQDLAELMTLGRAYPPHLPASVFAAATIFFAYSKYGQTTVTTPERPDWDAAWGQGTSQHHSTNDYGRKSPENSDSYRFVTGDYLNGAGTKTRNLRYSLLTLQMILQMISSQWGISSDMLAILSTWISGLT</sequence>
<keyword evidence="6 12" id="KW-0863">Zinc-finger</keyword>
<evidence type="ECO:0000256" key="10">
    <source>
        <dbReference type="ARBA" id="ARBA00023163"/>
    </source>
</evidence>
<dbReference type="SUPFAM" id="SSF57667">
    <property type="entry name" value="beta-beta-alpha zinc fingers"/>
    <property type="match status" value="1"/>
</dbReference>
<dbReference type="Proteomes" id="UP000053617">
    <property type="component" value="Unassembled WGS sequence"/>
</dbReference>
<evidence type="ECO:0000256" key="4">
    <source>
        <dbReference type="ARBA" id="ARBA00022723"/>
    </source>
</evidence>
<evidence type="ECO:0000256" key="13">
    <source>
        <dbReference type="SAM" id="MobiDB-lite"/>
    </source>
</evidence>
<dbReference type="SMART" id="SM00355">
    <property type="entry name" value="ZnF_C2H2"/>
    <property type="match status" value="2"/>
</dbReference>
<reference evidence="15 16" key="1">
    <citation type="submission" date="2015-01" db="EMBL/GenBank/DDBJ databases">
        <title>The Genome Sequence of Rhinocladiella mackenzie CBS 650.93.</title>
        <authorList>
            <consortium name="The Broad Institute Genomics Platform"/>
            <person name="Cuomo C."/>
            <person name="de Hoog S."/>
            <person name="Gorbushina A."/>
            <person name="Stielow B."/>
            <person name="Teixiera M."/>
            <person name="Abouelleil A."/>
            <person name="Chapman S.B."/>
            <person name="Priest M."/>
            <person name="Young S.K."/>
            <person name="Wortman J."/>
            <person name="Nusbaum C."/>
            <person name="Birren B."/>
        </authorList>
    </citation>
    <scope>NUCLEOTIDE SEQUENCE [LARGE SCALE GENOMIC DNA]</scope>
    <source>
        <strain evidence="15 16">CBS 650.93</strain>
    </source>
</reference>
<feature type="region of interest" description="Disordered" evidence="13">
    <location>
        <begin position="163"/>
        <end position="195"/>
    </location>
</feature>
<dbReference type="AlphaFoldDB" id="A0A0D2H267"/>
<keyword evidence="10" id="KW-0804">Transcription</keyword>
<dbReference type="InterPro" id="IPR051059">
    <property type="entry name" value="VerF-like"/>
</dbReference>
<dbReference type="Pfam" id="PF00096">
    <property type="entry name" value="zf-C2H2"/>
    <property type="match status" value="1"/>
</dbReference>
<dbReference type="FunFam" id="3.30.160.60:FF:000771">
    <property type="entry name" value="zinc finger protein 648"/>
    <property type="match status" value="1"/>
</dbReference>
<evidence type="ECO:0000256" key="11">
    <source>
        <dbReference type="ARBA" id="ARBA00023242"/>
    </source>
</evidence>
<dbReference type="PROSITE" id="PS00028">
    <property type="entry name" value="ZINC_FINGER_C2H2_1"/>
    <property type="match status" value="2"/>
</dbReference>
<gene>
    <name evidence="15" type="ORF">Z518_05363</name>
</gene>
<dbReference type="PANTHER" id="PTHR40626:SF14">
    <property type="entry name" value="C2H2 TYPE ZINC FINGER DOMAIN PROTEIN (AFU_ORTHOLOGUE AFUA_1G02360)"/>
    <property type="match status" value="1"/>
</dbReference>
<evidence type="ECO:0000256" key="1">
    <source>
        <dbReference type="ARBA" id="ARBA00003767"/>
    </source>
</evidence>
<dbReference type="InterPro" id="IPR007219">
    <property type="entry name" value="XnlR_reg_dom"/>
</dbReference>
<proteinExistence type="inferred from homology"/>
<keyword evidence="5" id="KW-0677">Repeat</keyword>
<feature type="compositionally biased region" description="Low complexity" evidence="13">
    <location>
        <begin position="175"/>
        <end position="186"/>
    </location>
</feature>
<evidence type="ECO:0000256" key="3">
    <source>
        <dbReference type="ARBA" id="ARBA00006991"/>
    </source>
</evidence>
<feature type="compositionally biased region" description="Polar residues" evidence="13">
    <location>
        <begin position="163"/>
        <end position="173"/>
    </location>
</feature>
<keyword evidence="11" id="KW-0539">Nucleus</keyword>
<dbReference type="RefSeq" id="XP_013271629.1">
    <property type="nucleotide sequence ID" value="XM_013416175.1"/>
</dbReference>
<dbReference type="InterPro" id="IPR013087">
    <property type="entry name" value="Znf_C2H2_type"/>
</dbReference>
<evidence type="ECO:0000256" key="9">
    <source>
        <dbReference type="ARBA" id="ARBA00023125"/>
    </source>
</evidence>
<evidence type="ECO:0000256" key="7">
    <source>
        <dbReference type="ARBA" id="ARBA00022833"/>
    </source>
</evidence>
<dbReference type="GO" id="GO:0000981">
    <property type="term" value="F:DNA-binding transcription factor activity, RNA polymerase II-specific"/>
    <property type="evidence" value="ECO:0007669"/>
    <property type="project" value="InterPro"/>
</dbReference>
<dbReference type="CDD" id="cd12148">
    <property type="entry name" value="fungal_TF_MHR"/>
    <property type="match status" value="1"/>
</dbReference>
<organism evidence="15 16">
    <name type="scientific">Rhinocladiella mackenziei CBS 650.93</name>
    <dbReference type="NCBI Taxonomy" id="1442369"/>
    <lineage>
        <taxon>Eukaryota</taxon>
        <taxon>Fungi</taxon>
        <taxon>Dikarya</taxon>
        <taxon>Ascomycota</taxon>
        <taxon>Pezizomycotina</taxon>
        <taxon>Eurotiomycetes</taxon>
        <taxon>Chaetothyriomycetidae</taxon>
        <taxon>Chaetothyriales</taxon>
        <taxon>Herpotrichiellaceae</taxon>
        <taxon>Rhinocladiella</taxon>
    </lineage>
</organism>
<evidence type="ECO:0000256" key="8">
    <source>
        <dbReference type="ARBA" id="ARBA00023015"/>
    </source>
</evidence>
<dbReference type="HOGENOM" id="CLU_024140_0_0_1"/>
<dbReference type="GO" id="GO:0000978">
    <property type="term" value="F:RNA polymerase II cis-regulatory region sequence-specific DNA binding"/>
    <property type="evidence" value="ECO:0007669"/>
    <property type="project" value="InterPro"/>
</dbReference>
<accession>A0A0D2H267</accession>
<name>A0A0D2H267_9EURO</name>
<keyword evidence="16" id="KW-1185">Reference proteome</keyword>
<comment type="function">
    <text evidence="1">May be involved in transcriptional regulation.</text>
</comment>
<dbReference type="GO" id="GO:0000785">
    <property type="term" value="C:chromatin"/>
    <property type="evidence" value="ECO:0007669"/>
    <property type="project" value="TreeGrafter"/>
</dbReference>
<dbReference type="GO" id="GO:0008270">
    <property type="term" value="F:zinc ion binding"/>
    <property type="evidence" value="ECO:0007669"/>
    <property type="project" value="UniProtKB-KW"/>
</dbReference>
<dbReference type="GO" id="GO:0005634">
    <property type="term" value="C:nucleus"/>
    <property type="evidence" value="ECO:0007669"/>
    <property type="project" value="UniProtKB-SubCell"/>
</dbReference>
<keyword evidence="9" id="KW-0238">DNA-binding</keyword>
<comment type="similarity">
    <text evidence="3">Belongs to the krueppel C2H2-type zinc-finger protein family.</text>
</comment>
<dbReference type="Gene3D" id="3.30.160.60">
    <property type="entry name" value="Classic Zinc Finger"/>
    <property type="match status" value="2"/>
</dbReference>
<dbReference type="EMBL" id="KN847478">
    <property type="protein sequence ID" value="KIX04493.1"/>
    <property type="molecule type" value="Genomic_DNA"/>
</dbReference>
<feature type="region of interest" description="Disordered" evidence="13">
    <location>
        <begin position="640"/>
        <end position="662"/>
    </location>
</feature>
<dbReference type="InterPro" id="IPR036236">
    <property type="entry name" value="Znf_C2H2_sf"/>
</dbReference>
<dbReference type="PANTHER" id="PTHR40626">
    <property type="entry name" value="MIP31509P"/>
    <property type="match status" value="1"/>
</dbReference>
<feature type="domain" description="C2H2-type" evidence="14">
    <location>
        <begin position="53"/>
        <end position="80"/>
    </location>
</feature>
<keyword evidence="8" id="KW-0805">Transcription regulation</keyword>
<dbReference type="GO" id="GO:0006351">
    <property type="term" value="P:DNA-templated transcription"/>
    <property type="evidence" value="ECO:0007669"/>
    <property type="project" value="InterPro"/>
</dbReference>
<evidence type="ECO:0000256" key="2">
    <source>
        <dbReference type="ARBA" id="ARBA00004123"/>
    </source>
</evidence>
<evidence type="ECO:0000256" key="5">
    <source>
        <dbReference type="ARBA" id="ARBA00022737"/>
    </source>
</evidence>
<evidence type="ECO:0000256" key="12">
    <source>
        <dbReference type="PROSITE-ProRule" id="PRU00042"/>
    </source>
</evidence>
<comment type="subcellular location">
    <subcellularLocation>
        <location evidence="2">Nucleus</location>
    </subcellularLocation>
</comment>
<dbReference type="PROSITE" id="PS50157">
    <property type="entry name" value="ZINC_FINGER_C2H2_2"/>
    <property type="match status" value="2"/>
</dbReference>
<feature type="compositionally biased region" description="Basic and acidic residues" evidence="13">
    <location>
        <begin position="650"/>
        <end position="660"/>
    </location>
</feature>
<evidence type="ECO:0000259" key="14">
    <source>
        <dbReference type="PROSITE" id="PS50157"/>
    </source>
</evidence>
<evidence type="ECO:0000313" key="15">
    <source>
        <dbReference type="EMBL" id="KIX04493.1"/>
    </source>
</evidence>
<dbReference type="STRING" id="1442369.A0A0D2H267"/>
<dbReference type="Pfam" id="PF04082">
    <property type="entry name" value="Fungal_trans"/>
    <property type="match status" value="1"/>
</dbReference>
<feature type="domain" description="C2H2-type" evidence="14">
    <location>
        <begin position="25"/>
        <end position="52"/>
    </location>
</feature>
<evidence type="ECO:0000256" key="6">
    <source>
        <dbReference type="ARBA" id="ARBA00022771"/>
    </source>
</evidence>
<dbReference type="GeneID" id="25293434"/>
<dbReference type="VEuPathDB" id="FungiDB:Z518_05363"/>
<keyword evidence="4" id="KW-0479">Metal-binding</keyword>
<dbReference type="OrthoDB" id="3945418at2759"/>
<keyword evidence="7" id="KW-0862">Zinc</keyword>